<dbReference type="InterPro" id="IPR006132">
    <property type="entry name" value="Asp/Orn_carbamoyltranf_P-bd"/>
</dbReference>
<feature type="binding site" evidence="7">
    <location>
        <position position="164"/>
    </location>
    <ligand>
        <name>L-aspartate</name>
        <dbReference type="ChEBI" id="CHEBI:29991"/>
    </ligand>
</feature>
<evidence type="ECO:0000313" key="10">
    <source>
        <dbReference type="EMBL" id="HHJ51597.1"/>
    </source>
</evidence>
<comment type="subunit">
    <text evidence="7">Heterododecamer (2C3:3R2) of six catalytic PyrB chains organized as two trimers (C3), and six regulatory PyrI chains organized as three dimers (R2).</text>
</comment>
<dbReference type="GO" id="GO:0044205">
    <property type="term" value="P:'de novo' UMP biosynthetic process"/>
    <property type="evidence" value="ECO:0007669"/>
    <property type="project" value="UniProtKB-UniRule"/>
</dbReference>
<feature type="binding site" evidence="7">
    <location>
        <position position="131"/>
    </location>
    <ligand>
        <name>carbamoyl phosphate</name>
        <dbReference type="ChEBI" id="CHEBI:58228"/>
    </ligand>
</feature>
<feature type="binding site" evidence="7">
    <location>
        <position position="226"/>
    </location>
    <ligand>
        <name>L-aspartate</name>
        <dbReference type="ChEBI" id="CHEBI:29991"/>
    </ligand>
</feature>
<dbReference type="EMBL" id="DROD01000013">
    <property type="protein sequence ID" value="HHJ51597.1"/>
    <property type="molecule type" value="Genomic_DNA"/>
</dbReference>
<dbReference type="InterPro" id="IPR006131">
    <property type="entry name" value="Asp_carbamoyltransf_Asp/Orn-bd"/>
</dbReference>
<dbReference type="AlphaFoldDB" id="A0A7V5UDN4"/>
<feature type="domain" description="Aspartate/ornithine carbamoyltransferase carbamoyl-P binding" evidence="9">
    <location>
        <begin position="3"/>
        <end position="143"/>
    </location>
</feature>
<feature type="binding site" evidence="7">
    <location>
        <position position="103"/>
    </location>
    <ligand>
        <name>carbamoyl phosphate</name>
        <dbReference type="ChEBI" id="CHEBI:58228"/>
    </ligand>
</feature>
<protein>
    <recommendedName>
        <fullName evidence="7">Aspartate carbamoyltransferase</fullName>
        <ecNumber evidence="7">2.1.3.2</ecNumber>
    </recommendedName>
    <alternativeName>
        <fullName evidence="7">Aspartate transcarbamylase</fullName>
        <shortName evidence="7">ATCase</shortName>
    </alternativeName>
</protein>
<comment type="pathway">
    <text evidence="1 7">Pyrimidine metabolism; UMP biosynthesis via de novo pathway; (S)-dihydroorotate from bicarbonate: step 2/3.</text>
</comment>
<evidence type="ECO:0000256" key="5">
    <source>
        <dbReference type="ARBA" id="ARBA00043884"/>
    </source>
</evidence>
<dbReference type="PANTHER" id="PTHR45753">
    <property type="entry name" value="ORNITHINE CARBAMOYLTRANSFERASE, MITOCHONDRIAL"/>
    <property type="match status" value="1"/>
</dbReference>
<dbReference type="HAMAP" id="MF_00001">
    <property type="entry name" value="Asp_carb_tr"/>
    <property type="match status" value="1"/>
</dbReference>
<evidence type="ECO:0000256" key="4">
    <source>
        <dbReference type="ARBA" id="ARBA00022975"/>
    </source>
</evidence>
<comment type="similarity">
    <text evidence="2 7">Belongs to the aspartate/ornithine carbamoyltransferase superfamily. ATCase family.</text>
</comment>
<feature type="binding site" evidence="7">
    <location>
        <position position="53"/>
    </location>
    <ligand>
        <name>carbamoyl phosphate</name>
        <dbReference type="ChEBI" id="CHEBI:58228"/>
    </ligand>
</feature>
<keyword evidence="4 7" id="KW-0665">Pyrimidine biosynthesis</keyword>
<dbReference type="NCBIfam" id="NF002032">
    <property type="entry name" value="PRK00856.1"/>
    <property type="match status" value="1"/>
</dbReference>
<feature type="domain" description="Aspartate/ornithine carbamoyltransferase Asp/Orn-binding" evidence="8">
    <location>
        <begin position="150"/>
        <end position="299"/>
    </location>
</feature>
<dbReference type="GO" id="GO:0005829">
    <property type="term" value="C:cytosol"/>
    <property type="evidence" value="ECO:0007669"/>
    <property type="project" value="TreeGrafter"/>
</dbReference>
<feature type="binding site" evidence="7">
    <location>
        <position position="266"/>
    </location>
    <ligand>
        <name>carbamoyl phosphate</name>
        <dbReference type="ChEBI" id="CHEBI:58228"/>
    </ligand>
</feature>
<dbReference type="Pfam" id="PF02729">
    <property type="entry name" value="OTCace_N"/>
    <property type="match status" value="1"/>
</dbReference>
<comment type="catalytic activity">
    <reaction evidence="6 7">
        <text>carbamoyl phosphate + L-aspartate = N-carbamoyl-L-aspartate + phosphate + H(+)</text>
        <dbReference type="Rhea" id="RHEA:20013"/>
        <dbReference type="ChEBI" id="CHEBI:15378"/>
        <dbReference type="ChEBI" id="CHEBI:29991"/>
        <dbReference type="ChEBI" id="CHEBI:32814"/>
        <dbReference type="ChEBI" id="CHEBI:43474"/>
        <dbReference type="ChEBI" id="CHEBI:58228"/>
        <dbReference type="EC" id="2.1.3.2"/>
    </reaction>
</comment>
<dbReference type="FunFam" id="3.40.50.1370:FF:000001">
    <property type="entry name" value="Aspartate carbamoyltransferase"/>
    <property type="match status" value="1"/>
</dbReference>
<dbReference type="PROSITE" id="PS00097">
    <property type="entry name" value="CARBAMOYLTRANSFERASE"/>
    <property type="match status" value="1"/>
</dbReference>
<dbReference type="UniPathway" id="UPA00070">
    <property type="reaction ID" value="UER00116"/>
</dbReference>
<dbReference type="EC" id="2.1.3.2" evidence="7"/>
<name>A0A7V5UDN4_CALAY</name>
<dbReference type="GO" id="GO:0006520">
    <property type="term" value="P:amino acid metabolic process"/>
    <property type="evidence" value="ECO:0007669"/>
    <property type="project" value="InterPro"/>
</dbReference>
<dbReference type="InterPro" id="IPR036901">
    <property type="entry name" value="Asp/Orn_carbamoylTrfase_sf"/>
</dbReference>
<feature type="binding site" evidence="7">
    <location>
        <position position="82"/>
    </location>
    <ligand>
        <name>L-aspartate</name>
        <dbReference type="ChEBI" id="CHEBI:29991"/>
    </ligand>
</feature>
<keyword evidence="3 7" id="KW-0808">Transferase</keyword>
<feature type="binding site" evidence="7">
    <location>
        <position position="54"/>
    </location>
    <ligand>
        <name>carbamoyl phosphate</name>
        <dbReference type="ChEBI" id="CHEBI:58228"/>
    </ligand>
</feature>
<dbReference type="FunFam" id="3.40.50.1370:FF:000002">
    <property type="entry name" value="Aspartate carbamoyltransferase 2"/>
    <property type="match status" value="1"/>
</dbReference>
<evidence type="ECO:0000256" key="1">
    <source>
        <dbReference type="ARBA" id="ARBA00004852"/>
    </source>
</evidence>
<dbReference type="Pfam" id="PF00185">
    <property type="entry name" value="OTCace"/>
    <property type="match status" value="1"/>
</dbReference>
<dbReference type="Proteomes" id="UP000886124">
    <property type="component" value="Unassembled WGS sequence"/>
</dbReference>
<organism evidence="10">
    <name type="scientific">Caldithrix abyssi</name>
    <dbReference type="NCBI Taxonomy" id="187145"/>
    <lineage>
        <taxon>Bacteria</taxon>
        <taxon>Pseudomonadati</taxon>
        <taxon>Calditrichota</taxon>
        <taxon>Calditrichia</taxon>
        <taxon>Calditrichales</taxon>
        <taxon>Calditrichaceae</taxon>
        <taxon>Caldithrix</taxon>
    </lineage>
</organism>
<dbReference type="NCBIfam" id="TIGR00670">
    <property type="entry name" value="asp_carb_tr"/>
    <property type="match status" value="1"/>
</dbReference>
<dbReference type="InterPro" id="IPR006130">
    <property type="entry name" value="Asp/Orn_carbamoylTrfase"/>
</dbReference>
<evidence type="ECO:0000256" key="2">
    <source>
        <dbReference type="ARBA" id="ARBA00008896"/>
    </source>
</evidence>
<dbReference type="PRINTS" id="PR00100">
    <property type="entry name" value="AOTCASE"/>
</dbReference>
<sequence>MKKDLISMEDLSVEEIKDYLRAAHVVEKMPREERVKLLPGYIMAALFFEPSTRTRLSFESAMHRLGGSVIGFASKDATSVAKGESFTDTIHTVESYSDILVIRHPGEGTARLASQESFLPVINAGDGSNQHPTQTLLDLFTIEKDLGKIEGLKVAFVGDLKYSRTVHSLIRALMKLDVTEFTLVAPESLRLPRYFMISDQPGKYHFHETERLEVAIQNCDVLYMTRIQRERFPDLVEYEKVKDSYILTADMLKEAPDHLRVLHPLPRVNEIAYDVDKTKFAGYFPQARNGVIMRQAILLKHLGVEI</sequence>
<feature type="binding site" evidence="7">
    <location>
        <position position="134"/>
    </location>
    <ligand>
        <name>carbamoyl phosphate</name>
        <dbReference type="ChEBI" id="CHEBI:58228"/>
    </ligand>
</feature>
<evidence type="ECO:0000256" key="6">
    <source>
        <dbReference type="ARBA" id="ARBA00048859"/>
    </source>
</evidence>
<dbReference type="SUPFAM" id="SSF53671">
    <property type="entry name" value="Aspartate/ornithine carbamoyltransferase"/>
    <property type="match status" value="1"/>
</dbReference>
<evidence type="ECO:0000256" key="7">
    <source>
        <dbReference type="HAMAP-Rule" id="MF_00001"/>
    </source>
</evidence>
<evidence type="ECO:0000256" key="3">
    <source>
        <dbReference type="ARBA" id="ARBA00022679"/>
    </source>
</evidence>
<evidence type="ECO:0000259" key="8">
    <source>
        <dbReference type="Pfam" id="PF00185"/>
    </source>
</evidence>
<reference evidence="10" key="1">
    <citation type="journal article" date="2020" name="mSystems">
        <title>Genome- and Community-Level Interaction Insights into Carbon Utilization and Element Cycling Functions of Hydrothermarchaeota in Hydrothermal Sediment.</title>
        <authorList>
            <person name="Zhou Z."/>
            <person name="Liu Y."/>
            <person name="Xu W."/>
            <person name="Pan J."/>
            <person name="Luo Z.H."/>
            <person name="Li M."/>
        </authorList>
    </citation>
    <scope>NUCLEOTIDE SEQUENCE [LARGE SCALE GENOMIC DNA]</scope>
    <source>
        <strain evidence="10">HyVt-527</strain>
    </source>
</reference>
<dbReference type="GO" id="GO:0016597">
    <property type="term" value="F:amino acid binding"/>
    <property type="evidence" value="ECO:0007669"/>
    <property type="project" value="InterPro"/>
</dbReference>
<comment type="function">
    <text evidence="5 7">Catalyzes the condensation of carbamoyl phosphate and aspartate to form carbamoyl aspartate and inorganic phosphate, the committed step in the de novo pyrimidine nucleotide biosynthesis pathway.</text>
</comment>
<comment type="caution">
    <text evidence="10">The sequence shown here is derived from an EMBL/GenBank/DDBJ whole genome shotgun (WGS) entry which is preliminary data.</text>
</comment>
<proteinExistence type="inferred from homology"/>
<evidence type="ECO:0000259" key="9">
    <source>
        <dbReference type="Pfam" id="PF02729"/>
    </source>
</evidence>
<dbReference type="InterPro" id="IPR002082">
    <property type="entry name" value="Asp_carbamoyltransf"/>
</dbReference>
<dbReference type="GO" id="GO:0004070">
    <property type="term" value="F:aspartate carbamoyltransferase activity"/>
    <property type="evidence" value="ECO:0007669"/>
    <property type="project" value="UniProtKB-UniRule"/>
</dbReference>
<feature type="binding site" evidence="7">
    <location>
        <position position="265"/>
    </location>
    <ligand>
        <name>carbamoyl phosphate</name>
        <dbReference type="ChEBI" id="CHEBI:58228"/>
    </ligand>
</feature>
<dbReference type="PANTHER" id="PTHR45753:SF6">
    <property type="entry name" value="ASPARTATE CARBAMOYLTRANSFERASE"/>
    <property type="match status" value="1"/>
</dbReference>
<dbReference type="GO" id="GO:0006207">
    <property type="term" value="P:'de novo' pyrimidine nucleobase biosynthetic process"/>
    <property type="evidence" value="ECO:0007669"/>
    <property type="project" value="InterPro"/>
</dbReference>
<dbReference type="Gene3D" id="3.40.50.1370">
    <property type="entry name" value="Aspartate/ornithine carbamoyltransferase"/>
    <property type="match status" value="2"/>
</dbReference>
<accession>A0A7V5UDN4</accession>
<dbReference type="PRINTS" id="PR00101">
    <property type="entry name" value="ATCASE"/>
</dbReference>
<gene>
    <name evidence="7 10" type="primary">pyrB</name>
    <name evidence="10" type="ORF">ENJ89_00255</name>
</gene>